<comment type="caution">
    <text evidence="2">The sequence shown here is derived from an EMBL/GenBank/DDBJ whole genome shotgun (WGS) entry which is preliminary data.</text>
</comment>
<dbReference type="STRING" id="171383.AKJ31_00325"/>
<keyword evidence="1" id="KW-0732">Signal</keyword>
<dbReference type="EMBL" id="LHPI01000001">
    <property type="protein sequence ID" value="KOO08850.1"/>
    <property type="molecule type" value="Genomic_DNA"/>
</dbReference>
<accession>A0A0M0I3F0</accession>
<feature type="chain" id="PRO_5005600525" description="Lipoprotein" evidence="1">
    <location>
        <begin position="25"/>
        <end position="307"/>
    </location>
</feature>
<evidence type="ECO:0000313" key="2">
    <source>
        <dbReference type="EMBL" id="KOO08850.1"/>
    </source>
</evidence>
<reference evidence="3" key="1">
    <citation type="submission" date="2015-08" db="EMBL/GenBank/DDBJ databases">
        <title>Vibrio galatheae sp. nov., a novel member of the Vibrionaceae family isolated from the Solomon Islands.</title>
        <authorList>
            <person name="Giubergia S."/>
            <person name="Machado H."/>
            <person name="Mateiu R.V."/>
            <person name="Gram L."/>
        </authorList>
    </citation>
    <scope>NUCLEOTIDE SEQUENCE [LARGE SCALE GENOMIC DNA]</scope>
    <source>
        <strain evidence="3">DSM 19134</strain>
    </source>
</reference>
<proteinExistence type="predicted"/>
<dbReference type="PATRIC" id="fig|171383.3.peg.66"/>
<name>A0A0M0I3F0_9VIBR</name>
<dbReference type="AlphaFoldDB" id="A0A0M0I3F0"/>
<dbReference type="Proteomes" id="UP000037530">
    <property type="component" value="Unassembled WGS sequence"/>
</dbReference>
<dbReference type="PROSITE" id="PS51257">
    <property type="entry name" value="PROKAR_LIPOPROTEIN"/>
    <property type="match status" value="1"/>
</dbReference>
<dbReference type="OrthoDB" id="5906462at2"/>
<evidence type="ECO:0000256" key="1">
    <source>
        <dbReference type="SAM" id="SignalP"/>
    </source>
</evidence>
<feature type="signal peptide" evidence="1">
    <location>
        <begin position="1"/>
        <end position="24"/>
    </location>
</feature>
<protein>
    <recommendedName>
        <fullName evidence="4">Lipoprotein</fullName>
    </recommendedName>
</protein>
<gene>
    <name evidence="2" type="ORF">AKJ31_00325</name>
</gene>
<evidence type="ECO:0008006" key="4">
    <source>
        <dbReference type="Google" id="ProtNLM"/>
    </source>
</evidence>
<evidence type="ECO:0000313" key="3">
    <source>
        <dbReference type="Proteomes" id="UP000037530"/>
    </source>
</evidence>
<dbReference type="RefSeq" id="WP_053407103.1">
    <property type="nucleotide sequence ID" value="NZ_DAIPHI010000053.1"/>
</dbReference>
<keyword evidence="3" id="KW-1185">Reference proteome</keyword>
<sequence length="307" mass="33941">MLSKFKLLKPALMMTLVLTLSACASKESIKLVGEYAKQSAKVQQTLHSMYDSADEARVNAVLAGAVRDGIPTSQLDVELIDSQGQRTALDSLLQYSKALHSLAAYDFGADIDEETADINSSLVSIADNPLVEDVTQDQVQVASMAINALARASTESSRYKALKQVMSTSQPVVNSTISVLREELPAWQAALQYSLNKELNLRTYLLNNPNRCEVVNDIRCVTFHHTLEERMDAYRKAYQLKQTLVQLDDQFAKLDEALAGLLELNSAIVTSLNVDDDVSLKAAKRALRSSKRQVDAIKQFNKSLKEE</sequence>
<organism evidence="2 3">
    <name type="scientific">Vibrio hepatarius</name>
    <dbReference type="NCBI Taxonomy" id="171383"/>
    <lineage>
        <taxon>Bacteria</taxon>
        <taxon>Pseudomonadati</taxon>
        <taxon>Pseudomonadota</taxon>
        <taxon>Gammaproteobacteria</taxon>
        <taxon>Vibrionales</taxon>
        <taxon>Vibrionaceae</taxon>
        <taxon>Vibrio</taxon>
        <taxon>Vibrio oreintalis group</taxon>
    </lineage>
</organism>